<dbReference type="AlphaFoldDB" id="A0A1L7NP05"/>
<dbReference type="EMBL" id="AP015031">
    <property type="protein sequence ID" value="BAW27163.1"/>
    <property type="molecule type" value="Genomic_DNA"/>
</dbReference>
<geneLocation type="plasmid" evidence="1">
    <name>pKF715B</name>
</geneLocation>
<gene>
    <name evidence="2" type="ORF">BGP82_28110</name>
    <name evidence="1" type="ORF">KF715C_pB570</name>
</gene>
<protein>
    <recommendedName>
        <fullName evidence="5">Restriction endonuclease</fullName>
    </recommendedName>
</protein>
<reference evidence="2 4" key="3">
    <citation type="submission" date="2018-03" db="EMBL/GenBank/DDBJ databases">
        <title>Draft genome of Pseudomonas putida strain KH-18-2.</title>
        <authorList>
            <person name="Yoshizawa S."/>
            <person name="Khan N.H."/>
            <person name="Nishimura M."/>
            <person name="Chiura H.X."/>
            <person name="Ogura Y."/>
            <person name="Hayashi T."/>
            <person name="Kogure K."/>
        </authorList>
    </citation>
    <scope>NUCLEOTIDE SEQUENCE [LARGE SCALE GENOMIC DNA]</scope>
    <source>
        <strain evidence="2 4">KH-18-2</strain>
    </source>
</reference>
<dbReference type="Proteomes" id="UP000218731">
    <property type="component" value="Plasmid pKF715B"/>
</dbReference>
<evidence type="ECO:0000313" key="3">
    <source>
        <dbReference type="Proteomes" id="UP000218731"/>
    </source>
</evidence>
<name>A0A1L7NP05_PSEPU</name>
<reference evidence="1 3" key="1">
    <citation type="submission" date="2015-11" db="EMBL/GenBank/DDBJ databases">
        <title>Complete genome sequencing of a biphenyl-degrading bacterium, Pseudomonas putida KF715 (=NBRC110667).</title>
        <authorList>
            <person name="Suenaga H."/>
            <person name="Fujihara N."/>
            <person name="Watanabe T."/>
            <person name="Hirose J."/>
            <person name="Kimura N."/>
            <person name="Yamazoe A."/>
            <person name="Hosoyama A."/>
            <person name="Shimodaira J."/>
            <person name="Furukawa K."/>
        </authorList>
    </citation>
    <scope>NUCLEOTIDE SEQUENCE [LARGE SCALE GENOMIC DNA]</scope>
    <source>
        <strain evidence="1 3">KF715</strain>
        <plasmid evidence="1">pKF715B</plasmid>
        <plasmid evidence="3">Plasmid pkf715b dna</plasmid>
    </source>
</reference>
<evidence type="ECO:0000313" key="1">
    <source>
        <dbReference type="EMBL" id="BAW27163.1"/>
    </source>
</evidence>
<geneLocation type="plasmid" evidence="3">
    <name>pkf715b dna</name>
</geneLocation>
<reference evidence="2 4" key="2">
    <citation type="submission" date="2016-08" db="EMBL/GenBank/DDBJ databases">
        <authorList>
            <person name="Seilhamer J.J."/>
        </authorList>
    </citation>
    <scope>NUCLEOTIDE SEQUENCE [LARGE SCALE GENOMIC DNA]</scope>
    <source>
        <strain evidence="2 4">KH-18-2</strain>
    </source>
</reference>
<dbReference type="EMBL" id="MING01000087">
    <property type="protein sequence ID" value="POF99708.1"/>
    <property type="molecule type" value="Genomic_DNA"/>
</dbReference>
<accession>A0A1L7NP05</accession>
<evidence type="ECO:0008006" key="5">
    <source>
        <dbReference type="Google" id="ProtNLM"/>
    </source>
</evidence>
<evidence type="ECO:0000313" key="4">
    <source>
        <dbReference type="Proteomes" id="UP000237378"/>
    </source>
</evidence>
<sequence>MKPVDLMSKAWVDTYEEIAAKAQQVRALLVQRNIRLRSGSALCQLLSQADKLSRAWADQVKPDDRVVWEAAYVNRLADAVTNLPDEPGIQEALKRMAGGVMQPHDRSNSHQGKDALWELVLLSDLKNRGLTAKAAEPDILVDFGMGDYPIACKKIWSTLGVEKRVSHAARQLAPFNNGGIIALNLDDLVPVGKVVSGPNKADARGVLSAFNSEFIESHRNVLQNAVMDGKCDGFLISTTAFAVLWEEETSAYLASEGTLWHLGDSSQEACERFRAFRNSQGI</sequence>
<keyword evidence="1" id="KW-0614">Plasmid</keyword>
<evidence type="ECO:0000313" key="2">
    <source>
        <dbReference type="EMBL" id="POF99708.1"/>
    </source>
</evidence>
<dbReference type="RefSeq" id="WP_004577604.1">
    <property type="nucleotide sequence ID" value="NZ_AP015031.1"/>
</dbReference>
<dbReference type="Proteomes" id="UP000237378">
    <property type="component" value="Unassembled WGS sequence"/>
</dbReference>
<proteinExistence type="predicted"/>
<organism evidence="1 3">
    <name type="scientific">Pseudomonas putida</name>
    <name type="common">Arthrobacter siderocapsulatus</name>
    <dbReference type="NCBI Taxonomy" id="303"/>
    <lineage>
        <taxon>Bacteria</taxon>
        <taxon>Pseudomonadati</taxon>
        <taxon>Pseudomonadota</taxon>
        <taxon>Gammaproteobacteria</taxon>
        <taxon>Pseudomonadales</taxon>
        <taxon>Pseudomonadaceae</taxon>
        <taxon>Pseudomonas</taxon>
    </lineage>
</organism>